<dbReference type="InterPro" id="IPR045312">
    <property type="entry name" value="PCBER-like"/>
</dbReference>
<comment type="caution">
    <text evidence="4">The sequence shown here is derived from an EMBL/GenBank/DDBJ whole genome shotgun (WGS) entry which is preliminary data.</text>
</comment>
<evidence type="ECO:0000256" key="2">
    <source>
        <dbReference type="ARBA" id="ARBA00023002"/>
    </source>
</evidence>
<dbReference type="Gene3D" id="3.90.25.10">
    <property type="entry name" value="UDP-galactose 4-epimerase, domain 1"/>
    <property type="match status" value="1"/>
</dbReference>
<dbReference type="PANTHER" id="PTHR47706">
    <property type="entry name" value="NMRA-LIKE FAMILY PROTEIN"/>
    <property type="match status" value="1"/>
</dbReference>
<dbReference type="CDD" id="cd05259">
    <property type="entry name" value="PCBER_SDR_a"/>
    <property type="match status" value="1"/>
</dbReference>
<dbReference type="GO" id="GO:0016491">
    <property type="term" value="F:oxidoreductase activity"/>
    <property type="evidence" value="ECO:0007669"/>
    <property type="project" value="UniProtKB-KW"/>
</dbReference>
<gene>
    <name evidence="4" type="ORF">GTA08_BOTSDO10494</name>
</gene>
<reference evidence="4" key="1">
    <citation type="submission" date="2020-04" db="EMBL/GenBank/DDBJ databases">
        <title>Genome Assembly and Annotation of Botryosphaeria dothidea sdau 11-99, a Latent Pathogen of Apple Fruit Ring Rot in China.</title>
        <authorList>
            <person name="Yu C."/>
            <person name="Diao Y."/>
            <person name="Lu Q."/>
            <person name="Zhao J."/>
            <person name="Cui S."/>
            <person name="Peng C."/>
            <person name="He B."/>
            <person name="Liu H."/>
        </authorList>
    </citation>
    <scope>NUCLEOTIDE SEQUENCE [LARGE SCALE GENOMIC DNA]</scope>
    <source>
        <strain evidence="4">Sdau11-99</strain>
    </source>
</reference>
<name>A0A8H4IJD8_9PEZI</name>
<evidence type="ECO:0000313" key="5">
    <source>
        <dbReference type="Proteomes" id="UP000572817"/>
    </source>
</evidence>
<keyword evidence="2" id="KW-0560">Oxidoreductase</keyword>
<accession>A0A8H4IJD8</accession>
<evidence type="ECO:0000313" key="4">
    <source>
        <dbReference type="EMBL" id="KAF4302241.1"/>
    </source>
</evidence>
<dbReference type="InterPro" id="IPR036291">
    <property type="entry name" value="NAD(P)-bd_dom_sf"/>
</dbReference>
<proteinExistence type="predicted"/>
<dbReference type="Proteomes" id="UP000572817">
    <property type="component" value="Unassembled WGS sequence"/>
</dbReference>
<keyword evidence="1" id="KW-0521">NADP</keyword>
<dbReference type="SUPFAM" id="SSF51735">
    <property type="entry name" value="NAD(P)-binding Rossmann-fold domains"/>
    <property type="match status" value="1"/>
</dbReference>
<keyword evidence="5" id="KW-1185">Reference proteome</keyword>
<dbReference type="AlphaFoldDB" id="A0A8H4IJD8"/>
<dbReference type="Gene3D" id="3.40.50.720">
    <property type="entry name" value="NAD(P)-binding Rossmann-like Domain"/>
    <property type="match status" value="1"/>
</dbReference>
<dbReference type="PANTHER" id="PTHR47706:SF9">
    <property type="entry name" value="NMRA-LIKE DOMAIN-CONTAINING PROTEIN-RELATED"/>
    <property type="match status" value="1"/>
</dbReference>
<dbReference type="OrthoDB" id="9984533at2759"/>
<dbReference type="InterPro" id="IPR008030">
    <property type="entry name" value="NmrA-like"/>
</dbReference>
<evidence type="ECO:0000256" key="1">
    <source>
        <dbReference type="ARBA" id="ARBA00022857"/>
    </source>
</evidence>
<protein>
    <recommendedName>
        <fullName evidence="3">NmrA-like domain-containing protein</fullName>
    </recommendedName>
</protein>
<organism evidence="4 5">
    <name type="scientific">Botryosphaeria dothidea</name>
    <dbReference type="NCBI Taxonomy" id="55169"/>
    <lineage>
        <taxon>Eukaryota</taxon>
        <taxon>Fungi</taxon>
        <taxon>Dikarya</taxon>
        <taxon>Ascomycota</taxon>
        <taxon>Pezizomycotina</taxon>
        <taxon>Dothideomycetes</taxon>
        <taxon>Dothideomycetes incertae sedis</taxon>
        <taxon>Botryosphaeriales</taxon>
        <taxon>Botryosphaeriaceae</taxon>
        <taxon>Botryosphaeria</taxon>
    </lineage>
</organism>
<sequence length="298" mass="32350">MAPDIKNVTTIGAGGNLGPTILKEFIASHFNVTVLSRVESTATFPAGVRVFKTNYSRNSLQSVLSGQDAVISLVGSNFAAQKHFIDAAIAVGVKRFIPSDFGSDISSEKVVQAAPFLKGKREVIEYLRTKEDKITWTSIVNGIFFDWGLKLSFWGPDLTKKQAVFWDDGAAKFVGTNLTTVGKALVAILSDENYEKTMNEYVSIGSHFQSQQDILESLRRVTGEEWPVVARNGLDDFIKASREKLAQGDGSAAPNLLMGILFGKGQLGVYGTLWNDTLGLPEENLDGTVKAVLEGNLP</sequence>
<dbReference type="InterPro" id="IPR051609">
    <property type="entry name" value="NmrA/Isoflavone_reductase-like"/>
</dbReference>
<dbReference type="EMBL" id="WWBZ02000073">
    <property type="protein sequence ID" value="KAF4302241.1"/>
    <property type="molecule type" value="Genomic_DNA"/>
</dbReference>
<dbReference type="Pfam" id="PF05368">
    <property type="entry name" value="NmrA"/>
    <property type="match status" value="1"/>
</dbReference>
<feature type="domain" description="NmrA-like" evidence="3">
    <location>
        <begin position="6"/>
        <end position="225"/>
    </location>
</feature>
<evidence type="ECO:0000259" key="3">
    <source>
        <dbReference type="Pfam" id="PF05368"/>
    </source>
</evidence>